<reference evidence="1 2" key="2">
    <citation type="submission" date="2016-08" db="EMBL/GenBank/DDBJ databases">
        <title>Pervasive Adenine N6-methylation of Active Genes in Fungi.</title>
        <authorList>
            <consortium name="DOE Joint Genome Institute"/>
            <person name="Mondo S.J."/>
            <person name="Dannebaum R.O."/>
            <person name="Kuo R.C."/>
            <person name="Labutti K."/>
            <person name="Haridas S."/>
            <person name="Kuo A."/>
            <person name="Salamov A."/>
            <person name="Ahrendt S.R."/>
            <person name="Lipzen A."/>
            <person name="Sullivan W."/>
            <person name="Andreopoulos W.B."/>
            <person name="Clum A."/>
            <person name="Lindquist E."/>
            <person name="Daum C."/>
            <person name="Ramamoorthy G.K."/>
            <person name="Gryganskyi A."/>
            <person name="Culley D."/>
            <person name="Magnuson J.K."/>
            <person name="James T.Y."/>
            <person name="O'Malley M.A."/>
            <person name="Stajich J.E."/>
            <person name="Spatafora J.W."/>
            <person name="Visel A."/>
            <person name="Grigoriev I.V."/>
        </authorList>
    </citation>
    <scope>NUCLEOTIDE SEQUENCE [LARGE SCALE GENOMIC DNA]</scope>
    <source>
        <strain evidence="1 2">S4</strain>
    </source>
</reference>
<evidence type="ECO:0008006" key="3">
    <source>
        <dbReference type="Google" id="ProtNLM"/>
    </source>
</evidence>
<comment type="caution">
    <text evidence="1">The sequence shown here is derived from an EMBL/GenBank/DDBJ whole genome shotgun (WGS) entry which is preliminary data.</text>
</comment>
<dbReference type="Pfam" id="PF08538">
    <property type="entry name" value="DUF1749"/>
    <property type="match status" value="1"/>
</dbReference>
<gene>
    <name evidence="1" type="ORF">BCR32DRAFT_179394</name>
</gene>
<name>A0A1Y1WK64_9FUNG</name>
<dbReference type="PANTHER" id="PTHR31591:SF1">
    <property type="entry name" value="UPF0613 PROTEIN PB24D3.06C"/>
    <property type="match status" value="1"/>
</dbReference>
<dbReference type="EMBL" id="MCFG01000384">
    <property type="protein sequence ID" value="ORX73494.1"/>
    <property type="molecule type" value="Genomic_DNA"/>
</dbReference>
<reference evidence="1 2" key="1">
    <citation type="submission" date="2016-08" db="EMBL/GenBank/DDBJ databases">
        <title>A Parts List for Fungal Cellulosomes Revealed by Comparative Genomics.</title>
        <authorList>
            <consortium name="DOE Joint Genome Institute"/>
            <person name="Haitjema C.H."/>
            <person name="Gilmore S.P."/>
            <person name="Henske J.K."/>
            <person name="Solomon K.V."/>
            <person name="De Groot R."/>
            <person name="Kuo A."/>
            <person name="Mondo S.J."/>
            <person name="Salamov A.A."/>
            <person name="Labutti K."/>
            <person name="Zhao Z."/>
            <person name="Chiniquy J."/>
            <person name="Barry K."/>
            <person name="Brewer H.M."/>
            <person name="Purvine S.O."/>
            <person name="Wright A.T."/>
            <person name="Boxma B."/>
            <person name="Van Alen T."/>
            <person name="Hackstein J.H."/>
            <person name="Baker S.E."/>
            <person name="Grigoriev I.V."/>
            <person name="O'Malley M.A."/>
        </authorList>
    </citation>
    <scope>NUCLEOTIDE SEQUENCE [LARGE SCALE GENOMIC DNA]</scope>
    <source>
        <strain evidence="1 2">S4</strain>
    </source>
</reference>
<dbReference type="Proteomes" id="UP000193944">
    <property type="component" value="Unassembled WGS sequence"/>
</dbReference>
<dbReference type="Gene3D" id="3.40.50.1820">
    <property type="entry name" value="alpha/beta hydrolase"/>
    <property type="match status" value="1"/>
</dbReference>
<dbReference type="SUPFAM" id="SSF53474">
    <property type="entry name" value="alpha/beta-Hydrolases"/>
    <property type="match status" value="1"/>
</dbReference>
<keyword evidence="2" id="KW-1185">Reference proteome</keyword>
<proteinExistence type="predicted"/>
<dbReference type="InterPro" id="IPR013744">
    <property type="entry name" value="SidJ"/>
</dbReference>
<feature type="non-terminal residue" evidence="1">
    <location>
        <position position="1"/>
    </location>
</feature>
<dbReference type="AlphaFoldDB" id="A0A1Y1WK64"/>
<dbReference type="OrthoDB" id="10034502at2759"/>
<dbReference type="PANTHER" id="PTHR31591">
    <property type="entry name" value="UPF0613 PROTEIN PB24D3.06C"/>
    <property type="match status" value="1"/>
</dbReference>
<sequence length="180" mass="20279">FIFIGGLTDGFLALPYIDNLSRIVKKFNYSLVQPLLSSSYLGYGKVNLDNDIQEIDDIIAYLINKNANNNKNSKFKIVLMGHSTGAQDAMYYVKYGKYKNLLSGIILQGAVSDREYAMYSKGEKLLNEKINIAKDLVNQGKGHYYMPPEVDEAPITANRYLSLYDIKGTDDMFSTDLSNE</sequence>
<evidence type="ECO:0000313" key="1">
    <source>
        <dbReference type="EMBL" id="ORX73494.1"/>
    </source>
</evidence>
<protein>
    <recommendedName>
        <fullName evidence="3">DUF1749-domain-containing protein</fullName>
    </recommendedName>
</protein>
<accession>A0A1Y1WK64</accession>
<feature type="non-terminal residue" evidence="1">
    <location>
        <position position="180"/>
    </location>
</feature>
<dbReference type="InterPro" id="IPR029058">
    <property type="entry name" value="AB_hydrolase_fold"/>
</dbReference>
<evidence type="ECO:0000313" key="2">
    <source>
        <dbReference type="Proteomes" id="UP000193944"/>
    </source>
</evidence>
<organism evidence="1 2">
    <name type="scientific">Anaeromyces robustus</name>
    <dbReference type="NCBI Taxonomy" id="1754192"/>
    <lineage>
        <taxon>Eukaryota</taxon>
        <taxon>Fungi</taxon>
        <taxon>Fungi incertae sedis</taxon>
        <taxon>Chytridiomycota</taxon>
        <taxon>Chytridiomycota incertae sedis</taxon>
        <taxon>Neocallimastigomycetes</taxon>
        <taxon>Neocallimastigales</taxon>
        <taxon>Neocallimastigaceae</taxon>
        <taxon>Anaeromyces</taxon>
    </lineage>
</organism>